<evidence type="ECO:0000313" key="10">
    <source>
        <dbReference type="EMBL" id="OHA91535.1"/>
    </source>
</evidence>
<keyword evidence="7" id="KW-0067">ATP-binding</keyword>
<dbReference type="CDD" id="cd00071">
    <property type="entry name" value="GMPK"/>
    <property type="match status" value="1"/>
</dbReference>
<dbReference type="InterPro" id="IPR027417">
    <property type="entry name" value="P-loop_NTPase"/>
</dbReference>
<proteinExistence type="inferred from homology"/>
<dbReference type="EMBL" id="MHVJ01000011">
    <property type="protein sequence ID" value="OHA91535.1"/>
    <property type="molecule type" value="Genomic_DNA"/>
</dbReference>
<keyword evidence="5" id="KW-0547">Nucleotide-binding</keyword>
<sequence>MIFIVSGPSGSGKSTVVEQVLRRIPILHLGISCTTRSQGEGEINGKHYRFISNLEFTQMVSNEELAEWAEVHGKYYGTPKSELVHPNVLLEIDWQGAREIKEKYKDVRTIFVLPPSREEMERRLRVRGRGESEEAIVKRLTNAVIELNQALSYDAWLQNDELNRVVEKMCGLIAYFGSGGKTVPAAYRDRRLLQRVRATFSSSQLT</sequence>
<comment type="similarity">
    <text evidence="1">Belongs to the guanylate kinase family.</text>
</comment>
<dbReference type="InterPro" id="IPR008144">
    <property type="entry name" value="Guanylate_kin-like_dom"/>
</dbReference>
<dbReference type="NCBIfam" id="TIGR03263">
    <property type="entry name" value="guanyl_kin"/>
    <property type="match status" value="1"/>
</dbReference>
<dbReference type="SMART" id="SM00072">
    <property type="entry name" value="GuKc"/>
    <property type="match status" value="1"/>
</dbReference>
<evidence type="ECO:0000313" key="11">
    <source>
        <dbReference type="Proteomes" id="UP000178612"/>
    </source>
</evidence>
<dbReference type="PROSITE" id="PS50052">
    <property type="entry name" value="GUANYLATE_KINASE_2"/>
    <property type="match status" value="1"/>
</dbReference>
<dbReference type="Gene3D" id="3.30.63.10">
    <property type="entry name" value="Guanylate Kinase phosphate binding domain"/>
    <property type="match status" value="1"/>
</dbReference>
<dbReference type="EC" id="2.7.4.8" evidence="2"/>
<accession>A0A1G2T2M5</accession>
<evidence type="ECO:0000256" key="5">
    <source>
        <dbReference type="ARBA" id="ARBA00022741"/>
    </source>
</evidence>
<evidence type="ECO:0000256" key="7">
    <source>
        <dbReference type="ARBA" id="ARBA00022840"/>
    </source>
</evidence>
<dbReference type="Proteomes" id="UP000178612">
    <property type="component" value="Unassembled WGS sequence"/>
</dbReference>
<keyword evidence="4" id="KW-0808">Transferase</keyword>
<dbReference type="AlphaFoldDB" id="A0A1G2T2M5"/>
<reference evidence="10 11" key="1">
    <citation type="journal article" date="2016" name="Nat. Commun.">
        <title>Thousands of microbial genomes shed light on interconnected biogeochemical processes in an aquifer system.</title>
        <authorList>
            <person name="Anantharaman K."/>
            <person name="Brown C.T."/>
            <person name="Hug L.A."/>
            <person name="Sharon I."/>
            <person name="Castelle C.J."/>
            <person name="Probst A.J."/>
            <person name="Thomas B.C."/>
            <person name="Singh A."/>
            <person name="Wilkins M.J."/>
            <person name="Karaoz U."/>
            <person name="Brodie E.L."/>
            <person name="Williams K.H."/>
            <person name="Hubbard S.S."/>
            <person name="Banfield J.F."/>
        </authorList>
    </citation>
    <scope>NUCLEOTIDE SEQUENCE [LARGE SCALE GENOMIC DNA]</scope>
</reference>
<dbReference type="Pfam" id="PF00625">
    <property type="entry name" value="Guanylate_kin"/>
    <property type="match status" value="1"/>
</dbReference>
<evidence type="ECO:0000256" key="4">
    <source>
        <dbReference type="ARBA" id="ARBA00022679"/>
    </source>
</evidence>
<comment type="caution">
    <text evidence="10">The sequence shown here is derived from an EMBL/GenBank/DDBJ whole genome shotgun (WGS) entry which is preliminary data.</text>
</comment>
<dbReference type="PANTHER" id="PTHR23117:SF13">
    <property type="entry name" value="GUANYLATE KINASE"/>
    <property type="match status" value="1"/>
</dbReference>
<evidence type="ECO:0000256" key="3">
    <source>
        <dbReference type="ARBA" id="ARBA00016296"/>
    </source>
</evidence>
<keyword evidence="6 10" id="KW-0418">Kinase</keyword>
<evidence type="ECO:0000256" key="2">
    <source>
        <dbReference type="ARBA" id="ARBA00012961"/>
    </source>
</evidence>
<dbReference type="GO" id="GO:0004385">
    <property type="term" value="F:GMP kinase activity"/>
    <property type="evidence" value="ECO:0007669"/>
    <property type="project" value="UniProtKB-EC"/>
</dbReference>
<dbReference type="Gene3D" id="3.40.50.300">
    <property type="entry name" value="P-loop containing nucleotide triphosphate hydrolases"/>
    <property type="match status" value="1"/>
</dbReference>
<name>A0A1G2T2M5_9BACT</name>
<dbReference type="InterPro" id="IPR017665">
    <property type="entry name" value="Guanylate_kinase"/>
</dbReference>
<evidence type="ECO:0000256" key="6">
    <source>
        <dbReference type="ARBA" id="ARBA00022777"/>
    </source>
</evidence>
<protein>
    <recommendedName>
        <fullName evidence="3">Guanylate kinase</fullName>
        <ecNumber evidence="2">2.7.4.8</ecNumber>
    </recommendedName>
    <alternativeName>
        <fullName evidence="8">GMP kinase</fullName>
    </alternativeName>
</protein>
<dbReference type="InterPro" id="IPR008145">
    <property type="entry name" value="GK/Ca_channel_bsu"/>
</dbReference>
<evidence type="ECO:0000256" key="1">
    <source>
        <dbReference type="ARBA" id="ARBA00005790"/>
    </source>
</evidence>
<organism evidence="10 11">
    <name type="scientific">Candidatus Zambryskibacteria bacterium RIFCSPHIGHO2_01_FULL_49_18</name>
    <dbReference type="NCBI Taxonomy" id="1802740"/>
    <lineage>
        <taxon>Bacteria</taxon>
        <taxon>Candidatus Zambryskiibacteriota</taxon>
    </lineage>
</organism>
<evidence type="ECO:0000256" key="8">
    <source>
        <dbReference type="ARBA" id="ARBA00030128"/>
    </source>
</evidence>
<dbReference type="GO" id="GO:0005829">
    <property type="term" value="C:cytosol"/>
    <property type="evidence" value="ECO:0007669"/>
    <property type="project" value="TreeGrafter"/>
</dbReference>
<gene>
    <name evidence="10" type="ORF">A2758_00245</name>
</gene>
<feature type="domain" description="Guanylate kinase-like" evidence="9">
    <location>
        <begin position="1"/>
        <end position="174"/>
    </location>
</feature>
<dbReference type="GO" id="GO:0005524">
    <property type="term" value="F:ATP binding"/>
    <property type="evidence" value="ECO:0007669"/>
    <property type="project" value="UniProtKB-KW"/>
</dbReference>
<dbReference type="FunFam" id="3.30.63.10:FF:000002">
    <property type="entry name" value="Guanylate kinase 1"/>
    <property type="match status" value="1"/>
</dbReference>
<dbReference type="SUPFAM" id="SSF52540">
    <property type="entry name" value="P-loop containing nucleoside triphosphate hydrolases"/>
    <property type="match status" value="1"/>
</dbReference>
<evidence type="ECO:0000259" key="9">
    <source>
        <dbReference type="PROSITE" id="PS50052"/>
    </source>
</evidence>
<dbReference type="PANTHER" id="PTHR23117">
    <property type="entry name" value="GUANYLATE KINASE-RELATED"/>
    <property type="match status" value="1"/>
</dbReference>